<evidence type="ECO:0000313" key="3">
    <source>
        <dbReference type="Proteomes" id="UP000247781"/>
    </source>
</evidence>
<comment type="similarity">
    <text evidence="1">Belongs to the WXG100 family.</text>
</comment>
<dbReference type="AlphaFoldDB" id="A0A318H824"/>
<sequence length="100" mass="10081">MANLGVETSALVAVADELDSVAQGLRSGVSSLDNEVSSLLGSGWSGEAASAYSGVWQEWHEGAHQVVEGLVRMSALLQDAASRYSTTDGTGAAGISGVGL</sequence>
<dbReference type="InterPro" id="IPR010310">
    <property type="entry name" value="T7SS_ESAT-6-like"/>
</dbReference>
<protein>
    <recommendedName>
        <fullName evidence="1">ESAT-6-like protein</fullName>
    </recommendedName>
</protein>
<keyword evidence="3" id="KW-1185">Reference proteome</keyword>
<reference evidence="2 3" key="2">
    <citation type="submission" date="2018-06" db="EMBL/GenBank/DDBJ databases">
        <title>Sequencing of bacterial isolates from soil warming experiment in Harvard Forest, Massachusetts, USA.</title>
        <authorList>
            <person name="Deangelis K.PhD."/>
        </authorList>
    </citation>
    <scope>NUCLEOTIDE SEQUENCE [LARGE SCALE GENOMIC DNA]</scope>
    <source>
        <strain evidence="2 3">GAS496</strain>
    </source>
</reference>
<dbReference type="Gene3D" id="1.10.287.1060">
    <property type="entry name" value="ESAT-6-like"/>
    <property type="match status" value="1"/>
</dbReference>
<name>A0A318H824_9MYCO</name>
<reference evidence="3" key="1">
    <citation type="submission" date="2018-05" db="EMBL/GenBank/DDBJ databases">
        <authorList>
            <person name="Deangelis K."/>
            <person name="Huntemann M."/>
            <person name="Clum A."/>
            <person name="Pillay M."/>
            <person name="Palaniappan K."/>
            <person name="Varghese N."/>
            <person name="Mikhailova N."/>
            <person name="Stamatis D."/>
            <person name="Reddy T."/>
            <person name="Daum C."/>
            <person name="Shapiro N."/>
            <person name="Ivanova N."/>
            <person name="Kyrpides N."/>
            <person name="Woyke T."/>
        </authorList>
    </citation>
    <scope>NUCLEOTIDE SEQUENCE [LARGE SCALE GENOMIC DNA]</scope>
    <source>
        <strain evidence="3">GAS496</strain>
    </source>
</reference>
<accession>A0A318H824</accession>
<dbReference type="InterPro" id="IPR036689">
    <property type="entry name" value="ESAT-6-like_sf"/>
</dbReference>
<dbReference type="RefSeq" id="WP_181428456.1">
    <property type="nucleotide sequence ID" value="NZ_QJJU01000029.1"/>
</dbReference>
<dbReference type="Proteomes" id="UP000247781">
    <property type="component" value="Unassembled WGS sequence"/>
</dbReference>
<dbReference type="EMBL" id="QJJU01000029">
    <property type="protein sequence ID" value="PXX01490.1"/>
    <property type="molecule type" value="Genomic_DNA"/>
</dbReference>
<proteinExistence type="inferred from homology"/>
<evidence type="ECO:0000313" key="2">
    <source>
        <dbReference type="EMBL" id="PXX01490.1"/>
    </source>
</evidence>
<organism evidence="2 3">
    <name type="scientific">Mycolicibacterium moriokaense</name>
    <dbReference type="NCBI Taxonomy" id="39691"/>
    <lineage>
        <taxon>Bacteria</taxon>
        <taxon>Bacillati</taxon>
        <taxon>Actinomycetota</taxon>
        <taxon>Actinomycetes</taxon>
        <taxon>Mycobacteriales</taxon>
        <taxon>Mycobacteriaceae</taxon>
        <taxon>Mycolicibacterium</taxon>
    </lineage>
</organism>
<dbReference type="SUPFAM" id="SSF140453">
    <property type="entry name" value="EsxAB dimer-like"/>
    <property type="match status" value="1"/>
</dbReference>
<comment type="caution">
    <text evidence="2">The sequence shown here is derived from an EMBL/GenBank/DDBJ whole genome shotgun (WGS) entry which is preliminary data.</text>
</comment>
<dbReference type="Pfam" id="PF06013">
    <property type="entry name" value="WXG100"/>
    <property type="match status" value="1"/>
</dbReference>
<evidence type="ECO:0000256" key="1">
    <source>
        <dbReference type="RuleBase" id="RU362001"/>
    </source>
</evidence>
<dbReference type="NCBIfam" id="TIGR03930">
    <property type="entry name" value="WXG100_ESAT6"/>
    <property type="match status" value="1"/>
</dbReference>
<gene>
    <name evidence="2" type="ORF">C8E89_12953</name>
</gene>